<evidence type="ECO:0000313" key="12">
    <source>
        <dbReference type="EMBL" id="AMK10919.1"/>
    </source>
</evidence>
<dbReference type="InterPro" id="IPR000253">
    <property type="entry name" value="FHA_dom"/>
</dbReference>
<keyword evidence="2" id="KW-0813">Transport</keyword>
<sequence>MKDRQQLIIGKSADCDIVVDSPYVSGRHARLIQDGGRWLIEDLGSKNGVRVNDKERRIAGPTPVEKRDIVYLGPVPVKFADLLARRNAEAHPAPVPLAKRPKGGRMLLIGRSPKADIRFNFDYISREHALLTEVGRGRWVIEDLGSKHGTFVGGRRHRVTGPVELKENEKVYFGTYGIVARKLFDKTREKRERLKADVTLRVTGRESIIVGRDPDAHIVLDYPQISWHHTRITPLGEQNWVVEDLGSRNGTFVNGGRISKATIRSTDKISLGSYELNVSVDNQVVARNLTGDLRLDSVSGSLEIKVGKERKRLLYDVTFTIFPSEFVGLMGLSGAGKTTLLTSLIGYRKFSQGRAEINGLNVYDHYDQFKTMIGYVPQDDILHGELNVEEALMFAARLRLPYDMSTEDIRARVYETLERLDLYRKDGSVDVRHVAVNPSGRKGVSGGQRKRINLAMELITEPTILFLDEPTSGLSSVDTISVMKLLRGLADQGKTIILTLHQPDIESFRQLDNTIILDHGELVYYGPAWPDSLTFFNPQLPVEEVVHRPESGLIGLSKNDTAYWRKRYDSSELHKLYVEERQKSERFINKESEGRTISRSLFSFRQWWILTRRNFRLKLKDRLNTMILLVQAPLIGLLLGLIFYGQEDRHLPLFMLVISGLWLGTSNAVREIVSEQAIYLRERMIGVGIPEYILSKFTVLLSLSVVQCFFLIGMAKRFVDLRSTFFDLMGIMVLVTCVGCGIGLLISALVRSRAAAQALIPLSVLPMVLLGAGIIPLPQTELAVAKAVTHAMPSRWGYEAAVEIESRLWLEEDALRREAQYQQALEQARKEARSVARLEINAVLNDKTKQMRFETENHDKKVVESVPEPPPVPADGYLVETLFEEYRIGFWGCCGVLLGYLATLLLATCLVQKTKDPI</sequence>
<dbReference type="Pfam" id="PF01061">
    <property type="entry name" value="ABC2_membrane"/>
    <property type="match status" value="1"/>
</dbReference>
<dbReference type="InterPro" id="IPR003439">
    <property type="entry name" value="ABC_transporter-like_ATP-bd"/>
</dbReference>
<dbReference type="InterPro" id="IPR013525">
    <property type="entry name" value="ABC2_TM"/>
</dbReference>
<comment type="subcellular location">
    <subcellularLocation>
        <location evidence="1">Membrane</location>
        <topology evidence="1">Multi-pass membrane protein</topology>
    </subcellularLocation>
</comment>
<keyword evidence="8" id="KW-0175">Coiled coil</keyword>
<feature type="transmembrane region" description="Helical" evidence="9">
    <location>
        <begin position="623"/>
        <end position="645"/>
    </location>
</feature>
<feature type="coiled-coil region" evidence="8">
    <location>
        <begin position="811"/>
        <end position="841"/>
    </location>
</feature>
<keyword evidence="5" id="KW-0067">ATP-binding</keyword>
<dbReference type="SMART" id="SM00382">
    <property type="entry name" value="AAA"/>
    <property type="match status" value="1"/>
</dbReference>
<dbReference type="SUPFAM" id="SSF49879">
    <property type="entry name" value="SMAD/FHA domain"/>
    <property type="match status" value="3"/>
</dbReference>
<reference evidence="12 14" key="1">
    <citation type="journal article" date="2016" name="Front. Microbiol.">
        <title>Genome Sequence of the Piezophilic, Mesophilic Sulfate-Reducing Bacterium Desulfovibrio indicus J2T.</title>
        <authorList>
            <person name="Cao J."/>
            <person name="Maignien L."/>
            <person name="Shao Z."/>
            <person name="Alain K."/>
            <person name="Jebbar M."/>
        </authorList>
    </citation>
    <scope>NUCLEOTIDE SEQUENCE [LARGE SCALE GENOMIC DNA]</scope>
    <source>
        <strain evidence="12 14">J2</strain>
    </source>
</reference>
<evidence type="ECO:0000256" key="9">
    <source>
        <dbReference type="SAM" id="Phobius"/>
    </source>
</evidence>
<evidence type="ECO:0000256" key="2">
    <source>
        <dbReference type="ARBA" id="ARBA00022448"/>
    </source>
</evidence>
<dbReference type="InterPro" id="IPR003593">
    <property type="entry name" value="AAA+_ATPase"/>
</dbReference>
<dbReference type="Gene3D" id="3.40.50.300">
    <property type="entry name" value="P-loop containing nucleotide triphosphate hydrolases"/>
    <property type="match status" value="1"/>
</dbReference>
<dbReference type="KEGG" id="dej:AWY79_07245"/>
<protein>
    <submittedName>
        <fullName evidence="13">FHA modulated ABC efflux pump with fused ATPase and integral membrane subunit</fullName>
    </submittedName>
</protein>
<keyword evidence="3 9" id="KW-0812">Transmembrane</keyword>
<accession>A0A126QM85</accession>
<proteinExistence type="predicted"/>
<dbReference type="PROSITE" id="PS00211">
    <property type="entry name" value="ABC_TRANSPORTER_1"/>
    <property type="match status" value="1"/>
</dbReference>
<feature type="domain" description="FHA" evidence="10">
    <location>
        <begin position="208"/>
        <end position="258"/>
    </location>
</feature>
<dbReference type="InterPro" id="IPR050352">
    <property type="entry name" value="ABCG_transporters"/>
</dbReference>
<feature type="domain" description="ABC transporter" evidence="11">
    <location>
        <begin position="293"/>
        <end position="544"/>
    </location>
</feature>
<gene>
    <name evidence="12" type="ORF">AWY79_07245</name>
    <name evidence="13" type="ORF">EDC59_101314</name>
</gene>
<dbReference type="GO" id="GO:0016020">
    <property type="term" value="C:membrane"/>
    <property type="evidence" value="ECO:0007669"/>
    <property type="project" value="UniProtKB-SubCell"/>
</dbReference>
<evidence type="ECO:0000313" key="15">
    <source>
        <dbReference type="Proteomes" id="UP000295506"/>
    </source>
</evidence>
<feature type="transmembrane region" description="Helical" evidence="9">
    <location>
        <begin position="693"/>
        <end position="713"/>
    </location>
</feature>
<feature type="transmembrane region" description="Helical" evidence="9">
    <location>
        <begin position="725"/>
        <end position="746"/>
    </location>
</feature>
<feature type="domain" description="FHA" evidence="10">
    <location>
        <begin position="107"/>
        <end position="157"/>
    </location>
</feature>
<dbReference type="InterPro" id="IPR008984">
    <property type="entry name" value="SMAD_FHA_dom_sf"/>
</dbReference>
<dbReference type="Pfam" id="PF00498">
    <property type="entry name" value="FHA"/>
    <property type="match status" value="3"/>
</dbReference>
<dbReference type="Gene3D" id="2.60.200.20">
    <property type="match status" value="3"/>
</dbReference>
<evidence type="ECO:0000256" key="6">
    <source>
        <dbReference type="ARBA" id="ARBA00022989"/>
    </source>
</evidence>
<dbReference type="InterPro" id="IPR027417">
    <property type="entry name" value="P-loop_NTPase"/>
</dbReference>
<dbReference type="PROSITE" id="PS50893">
    <property type="entry name" value="ABC_TRANSPORTER_2"/>
    <property type="match status" value="1"/>
</dbReference>
<keyword evidence="7 9" id="KW-0472">Membrane</keyword>
<dbReference type="GO" id="GO:0016887">
    <property type="term" value="F:ATP hydrolysis activity"/>
    <property type="evidence" value="ECO:0007669"/>
    <property type="project" value="InterPro"/>
</dbReference>
<reference evidence="13 15" key="2">
    <citation type="submission" date="2019-03" db="EMBL/GenBank/DDBJ databases">
        <title>Genomic Encyclopedia of Type Strains, Phase IV (KMG-IV): sequencing the most valuable type-strain genomes for metagenomic binning, comparative biology and taxonomic classification.</title>
        <authorList>
            <person name="Goeker M."/>
        </authorList>
    </citation>
    <scope>NUCLEOTIDE SEQUENCE [LARGE SCALE GENOMIC DNA]</scope>
    <source>
        <strain evidence="13 15">DSM 101483</strain>
    </source>
</reference>
<dbReference type="PROSITE" id="PS50006">
    <property type="entry name" value="FHA_DOMAIN"/>
    <property type="match status" value="3"/>
</dbReference>
<dbReference type="SUPFAM" id="SSF52540">
    <property type="entry name" value="P-loop containing nucleoside triphosphate hydrolases"/>
    <property type="match status" value="1"/>
</dbReference>
<dbReference type="GO" id="GO:0140359">
    <property type="term" value="F:ABC-type transporter activity"/>
    <property type="evidence" value="ECO:0007669"/>
    <property type="project" value="InterPro"/>
</dbReference>
<dbReference type="AlphaFoldDB" id="A0A126QM85"/>
<dbReference type="Proteomes" id="UP000055611">
    <property type="component" value="Chromosome"/>
</dbReference>
<dbReference type="CDD" id="cd00060">
    <property type="entry name" value="FHA"/>
    <property type="match status" value="3"/>
</dbReference>
<evidence type="ECO:0000313" key="13">
    <source>
        <dbReference type="EMBL" id="TDT91911.1"/>
    </source>
</evidence>
<dbReference type="GO" id="GO:0005524">
    <property type="term" value="F:ATP binding"/>
    <property type="evidence" value="ECO:0007669"/>
    <property type="project" value="UniProtKB-KW"/>
</dbReference>
<feature type="domain" description="FHA" evidence="10">
    <location>
        <begin position="7"/>
        <end position="56"/>
    </location>
</feature>
<evidence type="ECO:0000256" key="3">
    <source>
        <dbReference type="ARBA" id="ARBA00022692"/>
    </source>
</evidence>
<evidence type="ECO:0000256" key="4">
    <source>
        <dbReference type="ARBA" id="ARBA00022741"/>
    </source>
</evidence>
<evidence type="ECO:0000256" key="8">
    <source>
        <dbReference type="SAM" id="Coils"/>
    </source>
</evidence>
<dbReference type="PANTHER" id="PTHR48041:SF139">
    <property type="entry name" value="PROTEIN SCARLET"/>
    <property type="match status" value="1"/>
</dbReference>
<dbReference type="Pfam" id="PF00005">
    <property type="entry name" value="ABC_tran"/>
    <property type="match status" value="1"/>
</dbReference>
<dbReference type="RefSeq" id="WP_066802013.1">
    <property type="nucleotide sequence ID" value="NZ_CP014206.1"/>
</dbReference>
<evidence type="ECO:0000259" key="10">
    <source>
        <dbReference type="PROSITE" id="PS50006"/>
    </source>
</evidence>
<keyword evidence="14" id="KW-1185">Reference proteome</keyword>
<evidence type="ECO:0000256" key="1">
    <source>
        <dbReference type="ARBA" id="ARBA00004141"/>
    </source>
</evidence>
<dbReference type="SMART" id="SM00240">
    <property type="entry name" value="FHA"/>
    <property type="match status" value="3"/>
</dbReference>
<evidence type="ECO:0000313" key="14">
    <source>
        <dbReference type="Proteomes" id="UP000055611"/>
    </source>
</evidence>
<feature type="transmembrane region" description="Helical" evidence="9">
    <location>
        <begin position="888"/>
        <end position="911"/>
    </location>
</feature>
<dbReference type="Proteomes" id="UP000295506">
    <property type="component" value="Unassembled WGS sequence"/>
</dbReference>
<feature type="transmembrane region" description="Helical" evidence="9">
    <location>
        <begin position="758"/>
        <end position="777"/>
    </location>
</feature>
<dbReference type="EMBL" id="CP014206">
    <property type="protein sequence ID" value="AMK10919.1"/>
    <property type="molecule type" value="Genomic_DNA"/>
</dbReference>
<dbReference type="PANTHER" id="PTHR48041">
    <property type="entry name" value="ABC TRANSPORTER G FAMILY MEMBER 28"/>
    <property type="match status" value="1"/>
</dbReference>
<dbReference type="InterPro" id="IPR017871">
    <property type="entry name" value="ABC_transporter-like_CS"/>
</dbReference>
<evidence type="ECO:0000256" key="7">
    <source>
        <dbReference type="ARBA" id="ARBA00023136"/>
    </source>
</evidence>
<name>A0A126QM85_9BACT</name>
<evidence type="ECO:0000259" key="11">
    <source>
        <dbReference type="PROSITE" id="PS50893"/>
    </source>
</evidence>
<dbReference type="OrthoDB" id="9804819at2"/>
<evidence type="ECO:0000256" key="5">
    <source>
        <dbReference type="ARBA" id="ARBA00022840"/>
    </source>
</evidence>
<dbReference type="EMBL" id="SOBK01000001">
    <property type="protein sequence ID" value="TDT91911.1"/>
    <property type="molecule type" value="Genomic_DNA"/>
</dbReference>
<keyword evidence="6 9" id="KW-1133">Transmembrane helix</keyword>
<keyword evidence="4" id="KW-0547">Nucleotide-binding</keyword>
<organism evidence="13 15">
    <name type="scientific">Pseudodesulfovibrio indicus</name>
    <dbReference type="NCBI Taxonomy" id="1716143"/>
    <lineage>
        <taxon>Bacteria</taxon>
        <taxon>Pseudomonadati</taxon>
        <taxon>Thermodesulfobacteriota</taxon>
        <taxon>Desulfovibrionia</taxon>
        <taxon>Desulfovibrionales</taxon>
        <taxon>Desulfovibrionaceae</taxon>
    </lineage>
</organism>